<name>A0A165J623_9BASI</name>
<sequence>MKLVRRGDIVWDAAVSDEGNVGRLIWDGNYLLDLEYDYSVSGQLPHYFNSLAHPPSFWHKVIRTNANPIAHIDLRPYGKEIVQNVQLVQDRVQMETPQGGFHTIVRHSHRSVARLVPGTPIPDTKEVVDAAWEGRLIVEAEGTTEGLADLQMRCSSRGGKGVYRILREKSRPGEVWIRCVRADEKLM</sequence>
<keyword evidence="2" id="KW-1185">Reference proteome</keyword>
<dbReference type="STRING" id="1353952.A0A165J623"/>
<dbReference type="Proteomes" id="UP000076842">
    <property type="component" value="Unassembled WGS sequence"/>
</dbReference>
<organism evidence="1 2">
    <name type="scientific">Calocera cornea HHB12733</name>
    <dbReference type="NCBI Taxonomy" id="1353952"/>
    <lineage>
        <taxon>Eukaryota</taxon>
        <taxon>Fungi</taxon>
        <taxon>Dikarya</taxon>
        <taxon>Basidiomycota</taxon>
        <taxon>Agaricomycotina</taxon>
        <taxon>Dacrymycetes</taxon>
        <taxon>Dacrymycetales</taxon>
        <taxon>Dacrymycetaceae</taxon>
        <taxon>Calocera</taxon>
    </lineage>
</organism>
<reference evidence="1 2" key="1">
    <citation type="journal article" date="2016" name="Mol. Biol. Evol.">
        <title>Comparative Genomics of Early-Diverging Mushroom-Forming Fungi Provides Insights into the Origins of Lignocellulose Decay Capabilities.</title>
        <authorList>
            <person name="Nagy L.G."/>
            <person name="Riley R."/>
            <person name="Tritt A."/>
            <person name="Adam C."/>
            <person name="Daum C."/>
            <person name="Floudas D."/>
            <person name="Sun H."/>
            <person name="Yadav J.S."/>
            <person name="Pangilinan J."/>
            <person name="Larsson K.H."/>
            <person name="Matsuura K."/>
            <person name="Barry K."/>
            <person name="Labutti K."/>
            <person name="Kuo R."/>
            <person name="Ohm R.A."/>
            <person name="Bhattacharya S.S."/>
            <person name="Shirouzu T."/>
            <person name="Yoshinaga Y."/>
            <person name="Martin F.M."/>
            <person name="Grigoriev I.V."/>
            <person name="Hibbett D.S."/>
        </authorList>
    </citation>
    <scope>NUCLEOTIDE SEQUENCE [LARGE SCALE GENOMIC DNA]</scope>
    <source>
        <strain evidence="1 2">HHB12733</strain>
    </source>
</reference>
<proteinExistence type="predicted"/>
<dbReference type="InParanoid" id="A0A165J623"/>
<gene>
    <name evidence="1" type="ORF">CALCODRAFT_491228</name>
</gene>
<evidence type="ECO:0000313" key="2">
    <source>
        <dbReference type="Proteomes" id="UP000076842"/>
    </source>
</evidence>
<dbReference type="EMBL" id="KV423923">
    <property type="protein sequence ID" value="KZT61420.1"/>
    <property type="molecule type" value="Genomic_DNA"/>
</dbReference>
<dbReference type="AlphaFoldDB" id="A0A165J623"/>
<dbReference type="OrthoDB" id="3365519at2759"/>
<evidence type="ECO:0000313" key="1">
    <source>
        <dbReference type="EMBL" id="KZT61420.1"/>
    </source>
</evidence>
<protein>
    <submittedName>
        <fullName evidence="1">Uncharacterized protein</fullName>
    </submittedName>
</protein>
<accession>A0A165J623</accession>